<evidence type="ECO:0000256" key="4">
    <source>
        <dbReference type="PIRNR" id="PIRNR006181"/>
    </source>
</evidence>
<reference evidence="6 7" key="1">
    <citation type="submission" date="2018-12" db="EMBL/GenBank/DDBJ databases">
        <title>Alloscrdovia theropitheci sp. nov: a novel taxon from the feces of the bleeding-herat monkey (Theropithecus geleda).</title>
        <authorList>
            <person name="Modesto M."/>
        </authorList>
    </citation>
    <scope>NUCLEOTIDE SEQUENCE [LARGE SCALE GENOMIC DNA]</scope>
    <source>
        <strain evidence="6 7">GLDI4/2</strain>
    </source>
</reference>
<dbReference type="PIRSF" id="PIRSF006181">
    <property type="entry name" value="EbsC_YbaK"/>
    <property type="match status" value="1"/>
</dbReference>
<dbReference type="Gene3D" id="3.90.960.10">
    <property type="entry name" value="YbaK/aminoacyl-tRNA synthetase-associated domain"/>
    <property type="match status" value="1"/>
</dbReference>
<gene>
    <name evidence="6" type="primary">ybaK</name>
    <name evidence="6" type="ORF">EJ419_05720</name>
</gene>
<dbReference type="Pfam" id="PF04073">
    <property type="entry name" value="tRNA_edit"/>
    <property type="match status" value="1"/>
</dbReference>
<dbReference type="EC" id="4.2.-.-" evidence="4"/>
<dbReference type="AlphaFoldDB" id="A0A4R0QP14"/>
<dbReference type="RefSeq" id="WP_131284527.1">
    <property type="nucleotide sequence ID" value="NZ_RXLP01000023.1"/>
</dbReference>
<dbReference type="GO" id="GO:0002161">
    <property type="term" value="F:aminoacyl-tRNA deacylase activity"/>
    <property type="evidence" value="ECO:0007669"/>
    <property type="project" value="InterPro"/>
</dbReference>
<sequence length="176" mass="18781">MKRKKESSTAATAALQFVTDAHCEFTTYTYEHNSDHMEEGFGLEGAAQLDVQSEQIFKTLLIDIGERPGHDLATCIVPVTGHLNLKAAAAACGVKKAQMATPQVAERQTGYVVGGISPFGQKISHPTVIDESALEFEEILVSGGRRGLSIGLNPLDLIDLLDAKIAPIAAEGSHPR</sequence>
<keyword evidence="2 4" id="KW-0648">Protein biosynthesis</keyword>
<evidence type="ECO:0000256" key="2">
    <source>
        <dbReference type="ARBA" id="ARBA00022917"/>
    </source>
</evidence>
<name>A0A4R0QP14_9BIFI</name>
<evidence type="ECO:0000256" key="3">
    <source>
        <dbReference type="ARBA" id="ARBA00023239"/>
    </source>
</evidence>
<evidence type="ECO:0000313" key="6">
    <source>
        <dbReference type="EMBL" id="TCD53934.1"/>
    </source>
</evidence>
<comment type="similarity">
    <text evidence="1 4">Belongs to the prolyl-tRNA editing family. YbaK/EbsC subfamily.</text>
</comment>
<keyword evidence="7" id="KW-1185">Reference proteome</keyword>
<dbReference type="InterPro" id="IPR036754">
    <property type="entry name" value="YbaK/aa-tRNA-synt-asso_dom_sf"/>
</dbReference>
<dbReference type="PANTHER" id="PTHR30411:SF0">
    <property type="entry name" value="CYS-TRNA(PRO)_CYS-TRNA(CYS) DEACYLASE YBAK"/>
    <property type="match status" value="1"/>
</dbReference>
<dbReference type="GO" id="GO:0016829">
    <property type="term" value="F:lyase activity"/>
    <property type="evidence" value="ECO:0007669"/>
    <property type="project" value="UniProtKB-KW"/>
</dbReference>
<dbReference type="SUPFAM" id="SSF55826">
    <property type="entry name" value="YbaK/ProRS associated domain"/>
    <property type="match status" value="1"/>
</dbReference>
<feature type="domain" description="YbaK/aminoacyl-tRNA synthetase-associated" evidence="5">
    <location>
        <begin position="44"/>
        <end position="160"/>
    </location>
</feature>
<keyword evidence="3 4" id="KW-0456">Lyase</keyword>
<dbReference type="InterPro" id="IPR007214">
    <property type="entry name" value="YbaK/aa-tRNA-synth-assoc-dom"/>
</dbReference>
<organism evidence="6 7">
    <name type="scientific">Alloscardovia theropitheci</name>
    <dbReference type="NCBI Taxonomy" id="2496842"/>
    <lineage>
        <taxon>Bacteria</taxon>
        <taxon>Bacillati</taxon>
        <taxon>Actinomycetota</taxon>
        <taxon>Actinomycetes</taxon>
        <taxon>Bifidobacteriales</taxon>
        <taxon>Bifidobacteriaceae</taxon>
        <taxon>Alloscardovia</taxon>
    </lineage>
</organism>
<evidence type="ECO:0000256" key="1">
    <source>
        <dbReference type="ARBA" id="ARBA00009798"/>
    </source>
</evidence>
<comment type="caution">
    <text evidence="6">The sequence shown here is derived from an EMBL/GenBank/DDBJ whole genome shotgun (WGS) entry which is preliminary data.</text>
</comment>
<dbReference type="InterPro" id="IPR004369">
    <property type="entry name" value="Prolyl-tRNA_editing_YbaK/EbsC"/>
</dbReference>
<evidence type="ECO:0000313" key="7">
    <source>
        <dbReference type="Proteomes" id="UP000291289"/>
    </source>
</evidence>
<accession>A0A4R0QP14</accession>
<dbReference type="NCBIfam" id="TIGR00011">
    <property type="entry name" value="YbaK_EbsC"/>
    <property type="match status" value="1"/>
</dbReference>
<protein>
    <recommendedName>
        <fullName evidence="4">Cys-tRNA(Pro)/Cys-tRNA(Cys) deacylase</fullName>
        <ecNumber evidence="4">4.2.-.-</ecNumber>
    </recommendedName>
</protein>
<proteinExistence type="inferred from homology"/>
<evidence type="ECO:0000259" key="5">
    <source>
        <dbReference type="Pfam" id="PF04073"/>
    </source>
</evidence>
<dbReference type="CDD" id="cd00002">
    <property type="entry name" value="YbaK_deacylase"/>
    <property type="match status" value="1"/>
</dbReference>
<dbReference type="PANTHER" id="PTHR30411">
    <property type="entry name" value="CYTOPLASMIC PROTEIN"/>
    <property type="match status" value="1"/>
</dbReference>
<dbReference type="OrthoDB" id="9809296at2"/>
<dbReference type="Proteomes" id="UP000291289">
    <property type="component" value="Unassembled WGS sequence"/>
</dbReference>
<dbReference type="EMBL" id="RXLP01000023">
    <property type="protein sequence ID" value="TCD53934.1"/>
    <property type="molecule type" value="Genomic_DNA"/>
</dbReference>
<dbReference type="GO" id="GO:0006412">
    <property type="term" value="P:translation"/>
    <property type="evidence" value="ECO:0007669"/>
    <property type="project" value="UniProtKB-KW"/>
</dbReference>